<protein>
    <submittedName>
        <fullName evidence="5">Helix-turn-helix domain-containing protein</fullName>
    </submittedName>
</protein>
<organism evidence="5 6">
    <name type="scientific">Thalassovita mangrovi</name>
    <dbReference type="NCBI Taxonomy" id="2692236"/>
    <lineage>
        <taxon>Bacteria</taxon>
        <taxon>Pseudomonadati</taxon>
        <taxon>Pseudomonadota</taxon>
        <taxon>Alphaproteobacteria</taxon>
        <taxon>Rhodobacterales</taxon>
        <taxon>Roseobacteraceae</taxon>
        <taxon>Thalassovita</taxon>
    </lineage>
</organism>
<keyword evidence="6" id="KW-1185">Reference proteome</keyword>
<dbReference type="InterPro" id="IPR020449">
    <property type="entry name" value="Tscrpt_reg_AraC-type_HTH"/>
</dbReference>
<dbReference type="Pfam" id="PF12833">
    <property type="entry name" value="HTH_18"/>
    <property type="match status" value="1"/>
</dbReference>
<dbReference type="AlphaFoldDB" id="A0A6L8LS96"/>
<comment type="caution">
    <text evidence="5">The sequence shown here is derived from an EMBL/GenBank/DDBJ whole genome shotgun (WGS) entry which is preliminary data.</text>
</comment>
<evidence type="ECO:0000313" key="5">
    <source>
        <dbReference type="EMBL" id="MYM56352.1"/>
    </source>
</evidence>
<keyword evidence="2" id="KW-0238">DNA-binding</keyword>
<dbReference type="Proteomes" id="UP000479043">
    <property type="component" value="Unassembled WGS sequence"/>
</dbReference>
<dbReference type="SMART" id="SM00342">
    <property type="entry name" value="HTH_ARAC"/>
    <property type="match status" value="1"/>
</dbReference>
<dbReference type="Gene3D" id="1.10.10.60">
    <property type="entry name" value="Homeodomain-like"/>
    <property type="match status" value="1"/>
</dbReference>
<dbReference type="GO" id="GO:0043565">
    <property type="term" value="F:sequence-specific DNA binding"/>
    <property type="evidence" value="ECO:0007669"/>
    <property type="project" value="InterPro"/>
</dbReference>
<keyword evidence="1" id="KW-0805">Transcription regulation</keyword>
<proteinExistence type="predicted"/>
<dbReference type="PROSITE" id="PS01124">
    <property type="entry name" value="HTH_ARAC_FAMILY_2"/>
    <property type="match status" value="1"/>
</dbReference>
<dbReference type="PANTHER" id="PTHR43280">
    <property type="entry name" value="ARAC-FAMILY TRANSCRIPTIONAL REGULATOR"/>
    <property type="match status" value="1"/>
</dbReference>
<sequence>MAMKRDSFDLHACDYSDARGERVSMTSPHGIRFTLVSAGAQDILLDYRKGAAAIWLGLVLEGELHSAEGGDVYGPGALLYGGEKTVLHATFPGSHKLLLALVPTALMRRRLPADLPGQPGLLTRDSAPAILLADLLKSVAANLPEASQDMLSPVEMVLPEFILAAVLENAEAKSLGGAAGRRASMLDRVRQAIEMRLEDPDLRLSDVADQFGVSQRYIQKLFETTGDSFGSYVKDRRLEHCRADMSNPNFADKTISDILFHWGFNDSPSFSRAFRARYGVTPRDFRRSAHLPTPCEQRNCSN</sequence>
<evidence type="ECO:0000256" key="2">
    <source>
        <dbReference type="ARBA" id="ARBA00023125"/>
    </source>
</evidence>
<evidence type="ECO:0000259" key="4">
    <source>
        <dbReference type="PROSITE" id="PS01124"/>
    </source>
</evidence>
<dbReference type="InterPro" id="IPR018060">
    <property type="entry name" value="HTH_AraC"/>
</dbReference>
<accession>A0A6L8LS96</accession>
<keyword evidence="3" id="KW-0804">Transcription</keyword>
<dbReference type="PRINTS" id="PR00032">
    <property type="entry name" value="HTHARAC"/>
</dbReference>
<evidence type="ECO:0000256" key="3">
    <source>
        <dbReference type="ARBA" id="ARBA00023163"/>
    </source>
</evidence>
<dbReference type="PANTHER" id="PTHR43280:SF31">
    <property type="entry name" value="TRANSCRIPTIONAL REGULATORY PROTEIN"/>
    <property type="match status" value="1"/>
</dbReference>
<evidence type="ECO:0000256" key="1">
    <source>
        <dbReference type="ARBA" id="ARBA00023015"/>
    </source>
</evidence>
<reference evidence="5 6" key="1">
    <citation type="submission" date="2020-01" db="EMBL/GenBank/DDBJ databases">
        <authorList>
            <person name="Chen S."/>
        </authorList>
    </citation>
    <scope>NUCLEOTIDE SEQUENCE [LARGE SCALE GENOMIC DNA]</scope>
    <source>
        <strain evidence="5 6">GS-10</strain>
    </source>
</reference>
<dbReference type="InterPro" id="IPR009057">
    <property type="entry name" value="Homeodomain-like_sf"/>
</dbReference>
<feature type="domain" description="HTH araC/xylS-type" evidence="4">
    <location>
        <begin position="187"/>
        <end position="288"/>
    </location>
</feature>
<dbReference type="GO" id="GO:0003700">
    <property type="term" value="F:DNA-binding transcription factor activity"/>
    <property type="evidence" value="ECO:0007669"/>
    <property type="project" value="InterPro"/>
</dbReference>
<evidence type="ECO:0000313" key="6">
    <source>
        <dbReference type="Proteomes" id="UP000479043"/>
    </source>
</evidence>
<name>A0A6L8LS96_9RHOB</name>
<dbReference type="SUPFAM" id="SSF46689">
    <property type="entry name" value="Homeodomain-like"/>
    <property type="match status" value="1"/>
</dbReference>
<gene>
    <name evidence="5" type="ORF">GR167_13620</name>
</gene>
<dbReference type="EMBL" id="WWEN01000005">
    <property type="protein sequence ID" value="MYM56352.1"/>
    <property type="molecule type" value="Genomic_DNA"/>
</dbReference>